<dbReference type="AlphaFoldDB" id="A0AAV4ULJ4"/>
<dbReference type="EMBL" id="BPLR01013082">
    <property type="protein sequence ID" value="GIY58602.1"/>
    <property type="molecule type" value="Genomic_DNA"/>
</dbReference>
<accession>A0AAV4ULJ4</accession>
<protein>
    <submittedName>
        <fullName evidence="1">Uncharacterized protein</fullName>
    </submittedName>
</protein>
<reference evidence="1 2" key="1">
    <citation type="submission" date="2021-06" db="EMBL/GenBank/DDBJ databases">
        <title>Caerostris extrusa draft genome.</title>
        <authorList>
            <person name="Kono N."/>
            <person name="Arakawa K."/>
        </authorList>
    </citation>
    <scope>NUCLEOTIDE SEQUENCE [LARGE SCALE GENOMIC DNA]</scope>
</reference>
<proteinExistence type="predicted"/>
<evidence type="ECO:0000313" key="2">
    <source>
        <dbReference type="Proteomes" id="UP001054945"/>
    </source>
</evidence>
<gene>
    <name evidence="1" type="ORF">CEXT_135071</name>
</gene>
<organism evidence="1 2">
    <name type="scientific">Caerostris extrusa</name>
    <name type="common">Bark spider</name>
    <name type="synonym">Caerostris bankana</name>
    <dbReference type="NCBI Taxonomy" id="172846"/>
    <lineage>
        <taxon>Eukaryota</taxon>
        <taxon>Metazoa</taxon>
        <taxon>Ecdysozoa</taxon>
        <taxon>Arthropoda</taxon>
        <taxon>Chelicerata</taxon>
        <taxon>Arachnida</taxon>
        <taxon>Araneae</taxon>
        <taxon>Araneomorphae</taxon>
        <taxon>Entelegynae</taxon>
        <taxon>Araneoidea</taxon>
        <taxon>Araneidae</taxon>
        <taxon>Caerostris</taxon>
    </lineage>
</organism>
<sequence>MRVLPSNVIAQNLRILINCFNRGQEKPRIDCSPALPFQPREVGVEENAPRIRNSIISECIKRRFITWMGFQRKKNGKVRTGIKCHPGG</sequence>
<dbReference type="Proteomes" id="UP001054945">
    <property type="component" value="Unassembled WGS sequence"/>
</dbReference>
<comment type="caution">
    <text evidence="1">The sequence shown here is derived from an EMBL/GenBank/DDBJ whole genome shotgun (WGS) entry which is preliminary data.</text>
</comment>
<keyword evidence="2" id="KW-1185">Reference proteome</keyword>
<name>A0AAV4ULJ4_CAEEX</name>
<evidence type="ECO:0000313" key="1">
    <source>
        <dbReference type="EMBL" id="GIY58602.1"/>
    </source>
</evidence>